<gene>
    <name evidence="1" type="ORF">BN2476_130094</name>
</gene>
<dbReference type="AlphaFoldDB" id="A0A1N7RRT6"/>
<comment type="caution">
    <text evidence="1">The sequence shown here is derived from an EMBL/GenBank/DDBJ whole genome shotgun (WGS) entry which is preliminary data.</text>
</comment>
<proteinExistence type="predicted"/>
<dbReference type="Proteomes" id="UP000195569">
    <property type="component" value="Unassembled WGS sequence"/>
</dbReference>
<reference evidence="1" key="1">
    <citation type="submission" date="2016-12" db="EMBL/GenBank/DDBJ databases">
        <authorList>
            <person name="Moulin L."/>
        </authorList>
    </citation>
    <scope>NUCLEOTIDE SEQUENCE [LARGE SCALE GENOMIC DNA]</scope>
    <source>
        <strain evidence="1">STM 7183</strain>
    </source>
</reference>
<protein>
    <submittedName>
        <fullName evidence="1">Uncharacterized protein</fullName>
    </submittedName>
</protein>
<evidence type="ECO:0000313" key="2">
    <source>
        <dbReference type="Proteomes" id="UP000195569"/>
    </source>
</evidence>
<keyword evidence="2" id="KW-1185">Reference proteome</keyword>
<dbReference type="EMBL" id="CYGY02000013">
    <property type="protein sequence ID" value="SIT37769.1"/>
    <property type="molecule type" value="Genomic_DNA"/>
</dbReference>
<evidence type="ECO:0000313" key="1">
    <source>
        <dbReference type="EMBL" id="SIT37769.1"/>
    </source>
</evidence>
<organism evidence="1 2">
    <name type="scientific">Paraburkholderia piptadeniae</name>
    <dbReference type="NCBI Taxonomy" id="1701573"/>
    <lineage>
        <taxon>Bacteria</taxon>
        <taxon>Pseudomonadati</taxon>
        <taxon>Pseudomonadota</taxon>
        <taxon>Betaproteobacteria</taxon>
        <taxon>Burkholderiales</taxon>
        <taxon>Burkholderiaceae</taxon>
        <taxon>Paraburkholderia</taxon>
    </lineage>
</organism>
<name>A0A1N7RRT6_9BURK</name>
<dbReference type="RefSeq" id="WP_175607932.1">
    <property type="nucleotide sequence ID" value="NZ_CYGY02000013.1"/>
</dbReference>
<accession>A0A1N7RRT6</accession>
<sequence>MASHASIVVTKGGTIHFVVKGAGKVRHEMTRGAKQELKEHADVGGSKRIISNTYQSPIASTLSEPLLTSTAQTQSQEVG</sequence>